<evidence type="ECO:0000313" key="6">
    <source>
        <dbReference type="EMBL" id="NKF22052.1"/>
    </source>
</evidence>
<keyword evidence="3" id="KW-0238">DNA-binding</keyword>
<evidence type="ECO:0000256" key="4">
    <source>
        <dbReference type="ARBA" id="ARBA00023163"/>
    </source>
</evidence>
<protein>
    <submittedName>
        <fullName evidence="6">LysR family transcriptional regulator</fullName>
    </submittedName>
</protein>
<dbReference type="Gene3D" id="1.10.10.10">
    <property type="entry name" value="Winged helix-like DNA-binding domain superfamily/Winged helix DNA-binding domain"/>
    <property type="match status" value="1"/>
</dbReference>
<proteinExistence type="inferred from homology"/>
<dbReference type="Gene3D" id="3.40.190.290">
    <property type="match status" value="1"/>
</dbReference>
<dbReference type="InterPro" id="IPR058163">
    <property type="entry name" value="LysR-type_TF_proteobact-type"/>
</dbReference>
<evidence type="ECO:0000256" key="1">
    <source>
        <dbReference type="ARBA" id="ARBA00009437"/>
    </source>
</evidence>
<reference evidence="6" key="1">
    <citation type="submission" date="2020-03" db="EMBL/GenBank/DDBJ databases">
        <title>Solimonas marina sp. nov., isolated from deep seawater of the Pacific Ocean.</title>
        <authorList>
            <person name="Liu X."/>
            <person name="Lai Q."/>
            <person name="Sun F."/>
            <person name="Gai Y."/>
            <person name="Li G."/>
            <person name="Shao Z."/>
        </authorList>
    </citation>
    <scope>NUCLEOTIDE SEQUENCE</scope>
    <source>
        <strain evidence="6">C16B3</strain>
    </source>
</reference>
<dbReference type="Pfam" id="PF03466">
    <property type="entry name" value="LysR_substrate"/>
    <property type="match status" value="1"/>
</dbReference>
<dbReference type="InterPro" id="IPR036388">
    <property type="entry name" value="WH-like_DNA-bd_sf"/>
</dbReference>
<keyword evidence="4" id="KW-0804">Transcription</keyword>
<dbReference type="InterPro" id="IPR000847">
    <property type="entry name" value="LysR_HTH_N"/>
</dbReference>
<accession>A0A969W7I5</accession>
<dbReference type="Proteomes" id="UP000653472">
    <property type="component" value="Unassembled WGS sequence"/>
</dbReference>
<dbReference type="FunFam" id="1.10.10.10:FF:000001">
    <property type="entry name" value="LysR family transcriptional regulator"/>
    <property type="match status" value="1"/>
</dbReference>
<sequence>MDNRIGEMEVFVQAIERGSFAAAAKALRLTPSAASRTVARIEARLGTRLVERTTRALKLTAEGETYLARARQILADVDDVERSLTAAGAAPRGKLRVSCTVIYGLRYVVPALPAFLAQHPHVVVDLTLSDDVVDLIETRVDVAIRVGRLRDSNLHARQLGRSSVVTVAAPTYLARAGTPRVPADLAHHDCLHFNFRRAYDGWRFRSGRRIVTQAVSGSFLGNSGEALRQMALAGAGIAQLARFDVEDDIRAGRLVSLLEAHDAGEVREIHALYVGHASPSLRVRAFVDFLIEHATIDCTTPVAAKAARAKRR</sequence>
<dbReference type="InterPro" id="IPR036390">
    <property type="entry name" value="WH_DNA-bd_sf"/>
</dbReference>
<comment type="similarity">
    <text evidence="1">Belongs to the LysR transcriptional regulatory family.</text>
</comment>
<dbReference type="GO" id="GO:0003700">
    <property type="term" value="F:DNA-binding transcription factor activity"/>
    <property type="evidence" value="ECO:0007669"/>
    <property type="project" value="InterPro"/>
</dbReference>
<dbReference type="Pfam" id="PF00126">
    <property type="entry name" value="HTH_1"/>
    <property type="match status" value="1"/>
</dbReference>
<dbReference type="PROSITE" id="PS50931">
    <property type="entry name" value="HTH_LYSR"/>
    <property type="match status" value="1"/>
</dbReference>
<dbReference type="RefSeq" id="WP_168147309.1">
    <property type="nucleotide sequence ID" value="NZ_JAAVXB010000003.1"/>
</dbReference>
<dbReference type="AlphaFoldDB" id="A0A969W7I5"/>
<dbReference type="GO" id="GO:0043565">
    <property type="term" value="F:sequence-specific DNA binding"/>
    <property type="evidence" value="ECO:0007669"/>
    <property type="project" value="TreeGrafter"/>
</dbReference>
<dbReference type="PANTHER" id="PTHR30537:SF71">
    <property type="entry name" value="TRANSCRIPTIONAL REGULATORY PROTEIN"/>
    <property type="match status" value="1"/>
</dbReference>
<dbReference type="InterPro" id="IPR005119">
    <property type="entry name" value="LysR_subst-bd"/>
</dbReference>
<dbReference type="GO" id="GO:0006351">
    <property type="term" value="P:DNA-templated transcription"/>
    <property type="evidence" value="ECO:0007669"/>
    <property type="project" value="TreeGrafter"/>
</dbReference>
<keyword evidence="7" id="KW-1185">Reference proteome</keyword>
<keyword evidence="2" id="KW-0805">Transcription regulation</keyword>
<name>A0A969W7I5_9GAMM</name>
<dbReference type="SUPFAM" id="SSF46785">
    <property type="entry name" value="Winged helix' DNA-binding domain"/>
    <property type="match status" value="1"/>
</dbReference>
<dbReference type="SUPFAM" id="SSF53850">
    <property type="entry name" value="Periplasmic binding protein-like II"/>
    <property type="match status" value="1"/>
</dbReference>
<dbReference type="PANTHER" id="PTHR30537">
    <property type="entry name" value="HTH-TYPE TRANSCRIPTIONAL REGULATOR"/>
    <property type="match status" value="1"/>
</dbReference>
<feature type="domain" description="HTH lysR-type" evidence="5">
    <location>
        <begin position="1"/>
        <end position="60"/>
    </location>
</feature>
<gene>
    <name evidence="6" type="ORF">G7Y82_06955</name>
</gene>
<evidence type="ECO:0000313" key="7">
    <source>
        <dbReference type="Proteomes" id="UP000653472"/>
    </source>
</evidence>
<evidence type="ECO:0000259" key="5">
    <source>
        <dbReference type="PROSITE" id="PS50931"/>
    </source>
</evidence>
<evidence type="ECO:0000256" key="2">
    <source>
        <dbReference type="ARBA" id="ARBA00023015"/>
    </source>
</evidence>
<organism evidence="6 7">
    <name type="scientific">Solimonas marina</name>
    <dbReference type="NCBI Taxonomy" id="2714601"/>
    <lineage>
        <taxon>Bacteria</taxon>
        <taxon>Pseudomonadati</taxon>
        <taxon>Pseudomonadota</taxon>
        <taxon>Gammaproteobacteria</taxon>
        <taxon>Nevskiales</taxon>
        <taxon>Nevskiaceae</taxon>
        <taxon>Solimonas</taxon>
    </lineage>
</organism>
<comment type="caution">
    <text evidence="6">The sequence shown here is derived from an EMBL/GenBank/DDBJ whole genome shotgun (WGS) entry which is preliminary data.</text>
</comment>
<dbReference type="EMBL" id="JAAVXB010000003">
    <property type="protein sequence ID" value="NKF22052.1"/>
    <property type="molecule type" value="Genomic_DNA"/>
</dbReference>
<evidence type="ECO:0000256" key="3">
    <source>
        <dbReference type="ARBA" id="ARBA00023125"/>
    </source>
</evidence>
<dbReference type="FunFam" id="3.40.190.290:FF:000001">
    <property type="entry name" value="Transcriptional regulator, LysR family"/>
    <property type="match status" value="1"/>
</dbReference>